<keyword evidence="1 9" id="KW-0540">Nuclease</keyword>
<comment type="cofactor">
    <cofactor evidence="9">
        <name>Mg(2+)</name>
        <dbReference type="ChEBI" id="CHEBI:18420"/>
    </cofactor>
    <cofactor evidence="9">
        <name>Mn(2+)</name>
        <dbReference type="ChEBI" id="CHEBI:29035"/>
    </cofactor>
    <text evidence="9">Mg(2+) or Mn(2+) required for ssDNA cleavage activity.</text>
</comment>
<dbReference type="GO" id="GO:0051536">
    <property type="term" value="F:iron-sulfur cluster binding"/>
    <property type="evidence" value="ECO:0007669"/>
    <property type="project" value="UniProtKB-KW"/>
</dbReference>
<comment type="function">
    <text evidence="9">CRISPR (clustered regularly interspaced short palindromic repeat) is an adaptive immune system that provides protection against mobile genetic elements (viruses, transposable elements and conjugative plasmids). CRISPR clusters contain sequences complementary to antecedent mobile elements and target invading nucleic acids. CRISPR clusters are transcribed and processed into CRISPR RNA (crRNA).</text>
</comment>
<evidence type="ECO:0000256" key="1">
    <source>
        <dbReference type="ARBA" id="ARBA00022722"/>
    </source>
</evidence>
<feature type="domain" description="DUF83" evidence="10">
    <location>
        <begin position="9"/>
        <end position="203"/>
    </location>
</feature>
<evidence type="ECO:0000256" key="5">
    <source>
        <dbReference type="ARBA" id="ARBA00023004"/>
    </source>
</evidence>
<dbReference type="RefSeq" id="WP_204909661.1">
    <property type="nucleotide sequence ID" value="NZ_JACJLV010000049.1"/>
</dbReference>
<comment type="similarity">
    <text evidence="9">Belongs to the CRISPR-associated exonuclease Cas4 family.</text>
</comment>
<name>A0A938X2Z7_9CLOT</name>
<keyword evidence="3 9" id="KW-0378">Hydrolase</keyword>
<dbReference type="Proteomes" id="UP000713880">
    <property type="component" value="Unassembled WGS sequence"/>
</dbReference>
<dbReference type="GO" id="GO:0051607">
    <property type="term" value="P:defense response to virus"/>
    <property type="evidence" value="ECO:0007669"/>
    <property type="project" value="UniProtKB-KW"/>
</dbReference>
<comment type="caution">
    <text evidence="11">The sequence shown here is derived from an EMBL/GenBank/DDBJ whole genome shotgun (WGS) entry which is preliminary data.</text>
</comment>
<reference evidence="11" key="2">
    <citation type="journal article" date="2021" name="Sci. Rep.">
        <title>The distribution of antibiotic resistance genes in chicken gut microbiota commensals.</title>
        <authorList>
            <person name="Juricova H."/>
            <person name="Matiasovicova J."/>
            <person name="Kubasova T."/>
            <person name="Cejkova D."/>
            <person name="Rychlik I."/>
        </authorList>
    </citation>
    <scope>NUCLEOTIDE SEQUENCE</scope>
    <source>
        <strain evidence="11">An420c</strain>
    </source>
</reference>
<keyword evidence="4 9" id="KW-0269">Exonuclease</keyword>
<dbReference type="NCBIfam" id="TIGR00372">
    <property type="entry name" value="cas4"/>
    <property type="match status" value="1"/>
</dbReference>
<keyword evidence="8 9" id="KW-0464">Manganese</keyword>
<proteinExistence type="inferred from homology"/>
<dbReference type="InterPro" id="IPR011604">
    <property type="entry name" value="PDDEXK-like_dom_sf"/>
</dbReference>
<evidence type="ECO:0000259" key="10">
    <source>
        <dbReference type="Pfam" id="PF01930"/>
    </source>
</evidence>
<evidence type="ECO:0000256" key="7">
    <source>
        <dbReference type="ARBA" id="ARBA00023118"/>
    </source>
</evidence>
<dbReference type="Gene3D" id="3.90.320.10">
    <property type="match status" value="1"/>
</dbReference>
<gene>
    <name evidence="11" type="primary">cas4</name>
    <name evidence="11" type="ORF">H6A13_11300</name>
</gene>
<dbReference type="Pfam" id="PF01930">
    <property type="entry name" value="Cas_Cas4"/>
    <property type="match status" value="1"/>
</dbReference>
<keyword evidence="7 9" id="KW-0051">Antiviral defense</keyword>
<keyword evidence="2 9" id="KW-0479">Metal-binding</keyword>
<keyword evidence="5 9" id="KW-0408">Iron</keyword>
<dbReference type="InterPro" id="IPR013343">
    <property type="entry name" value="CRISPR-assoc_prot_Cas4"/>
</dbReference>
<dbReference type="InterPro" id="IPR022765">
    <property type="entry name" value="Dna2/Cas4_DUF83"/>
</dbReference>
<keyword evidence="6 9" id="KW-0411">Iron-sulfur</keyword>
<sequence length="224" mass="26313">MNTAEITIRSIQHYLYCPHRWGLMEIDKVWAENMYVTKANLMHERVHDPDKSYTMRGKKVYTSVPVYNDLEEYNLYGVTDCLELTKDEEGVSFNGSDEKYHISIVEYKPTIPKSMDYRDDDLMQVFAQKVCVDYVFGTDCDGIIYYADVKKRVVLPFRQNYEEYDIKLKQIIKEMRGYLKEGKIPAIRKGQKCSGCSMKDLCMPSIKPMKDFRAEIKKIEEAEL</sequence>
<dbReference type="GO" id="GO:0046872">
    <property type="term" value="F:metal ion binding"/>
    <property type="evidence" value="ECO:0007669"/>
    <property type="project" value="UniProtKB-KW"/>
</dbReference>
<evidence type="ECO:0000256" key="4">
    <source>
        <dbReference type="ARBA" id="ARBA00022839"/>
    </source>
</evidence>
<keyword evidence="12" id="KW-1185">Reference proteome</keyword>
<dbReference type="EC" id="3.1.12.1" evidence="9"/>
<evidence type="ECO:0000256" key="9">
    <source>
        <dbReference type="RuleBase" id="RU365022"/>
    </source>
</evidence>
<comment type="cofactor">
    <cofactor evidence="9">
        <name>iron-sulfur cluster</name>
        <dbReference type="ChEBI" id="CHEBI:30408"/>
    </cofactor>
</comment>
<accession>A0A938X2Z7</accession>
<evidence type="ECO:0000256" key="2">
    <source>
        <dbReference type="ARBA" id="ARBA00022723"/>
    </source>
</evidence>
<organism evidence="11 12">
    <name type="scientific">Mordavella massiliensis</name>
    <dbReference type="NCBI Taxonomy" id="1871024"/>
    <lineage>
        <taxon>Bacteria</taxon>
        <taxon>Bacillati</taxon>
        <taxon>Bacillota</taxon>
        <taxon>Clostridia</taxon>
        <taxon>Eubacteriales</taxon>
        <taxon>Clostridiaceae</taxon>
        <taxon>Mordavella</taxon>
    </lineage>
</organism>
<evidence type="ECO:0000313" key="11">
    <source>
        <dbReference type="EMBL" id="MBM6827670.1"/>
    </source>
</evidence>
<evidence type="ECO:0000256" key="6">
    <source>
        <dbReference type="ARBA" id="ARBA00023014"/>
    </source>
</evidence>
<evidence type="ECO:0000256" key="3">
    <source>
        <dbReference type="ARBA" id="ARBA00022801"/>
    </source>
</evidence>
<evidence type="ECO:0000313" key="12">
    <source>
        <dbReference type="Proteomes" id="UP000713880"/>
    </source>
</evidence>
<dbReference type="EMBL" id="JACJLV010000049">
    <property type="protein sequence ID" value="MBM6827670.1"/>
    <property type="molecule type" value="Genomic_DNA"/>
</dbReference>
<reference evidence="11" key="1">
    <citation type="submission" date="2020-08" db="EMBL/GenBank/DDBJ databases">
        <authorList>
            <person name="Cejkova D."/>
            <person name="Kubasova T."/>
            <person name="Jahodarova E."/>
            <person name="Rychlik I."/>
        </authorList>
    </citation>
    <scope>NUCLEOTIDE SEQUENCE</scope>
    <source>
        <strain evidence="11">An420c</strain>
    </source>
</reference>
<evidence type="ECO:0000256" key="8">
    <source>
        <dbReference type="ARBA" id="ARBA00023211"/>
    </source>
</evidence>
<protein>
    <recommendedName>
        <fullName evidence="9">CRISPR-associated exonuclease Cas4</fullName>
        <ecNumber evidence="9">3.1.12.1</ecNumber>
    </recommendedName>
</protein>
<dbReference type="AlphaFoldDB" id="A0A938X2Z7"/>
<dbReference type="GO" id="GO:0004527">
    <property type="term" value="F:exonuclease activity"/>
    <property type="evidence" value="ECO:0007669"/>
    <property type="project" value="UniProtKB-KW"/>
</dbReference>